<protein>
    <submittedName>
        <fullName evidence="1">DUF3793 family protein</fullName>
    </submittedName>
</protein>
<evidence type="ECO:0000313" key="1">
    <source>
        <dbReference type="EMBL" id="HIX77547.1"/>
    </source>
</evidence>
<dbReference type="InterPro" id="IPR024523">
    <property type="entry name" value="DUF3793"/>
</dbReference>
<dbReference type="EMBL" id="DXEK01000137">
    <property type="protein sequence ID" value="HIX77547.1"/>
    <property type="molecule type" value="Genomic_DNA"/>
</dbReference>
<dbReference type="AlphaFoldDB" id="A0A9D2BJC2"/>
<name>A0A9D2BJC2_9FIRM</name>
<accession>A0A9D2BJC2</accession>
<sequence length="177" mass="20810">MSEERRKKVSLQMAFQCAPTFQRLKPASLVMICPEDIEVLERQITKSGVSGRRLCRGNQRDMWLLYREEELEKILKKEENRLFFRTMGYDSFSLPAVLNKVRMRLTAHRDGKGEYPHELGILLGYPLEDVQGFIRNKGKNYLYSGYWKVYGDVEKARQLFRSYDRAREQMLADCLAG</sequence>
<proteinExistence type="predicted"/>
<dbReference type="Pfam" id="PF12672">
    <property type="entry name" value="DUF3793"/>
    <property type="match status" value="1"/>
</dbReference>
<comment type="caution">
    <text evidence="1">The sequence shown here is derived from an EMBL/GenBank/DDBJ whole genome shotgun (WGS) entry which is preliminary data.</text>
</comment>
<reference evidence="1" key="2">
    <citation type="submission" date="2021-04" db="EMBL/GenBank/DDBJ databases">
        <authorList>
            <person name="Gilroy R."/>
        </authorList>
    </citation>
    <scope>NUCLEOTIDE SEQUENCE</scope>
    <source>
        <strain evidence="1">CHK183-1962</strain>
    </source>
</reference>
<gene>
    <name evidence="1" type="ORF">H9734_08150</name>
</gene>
<dbReference type="Proteomes" id="UP000886890">
    <property type="component" value="Unassembled WGS sequence"/>
</dbReference>
<reference evidence="1" key="1">
    <citation type="journal article" date="2021" name="PeerJ">
        <title>Extensive microbial diversity within the chicken gut microbiome revealed by metagenomics and culture.</title>
        <authorList>
            <person name="Gilroy R."/>
            <person name="Ravi A."/>
            <person name="Getino M."/>
            <person name="Pursley I."/>
            <person name="Horton D.L."/>
            <person name="Alikhan N.F."/>
            <person name="Baker D."/>
            <person name="Gharbi K."/>
            <person name="Hall N."/>
            <person name="Watson M."/>
            <person name="Adriaenssens E.M."/>
            <person name="Foster-Nyarko E."/>
            <person name="Jarju S."/>
            <person name="Secka A."/>
            <person name="Antonio M."/>
            <person name="Oren A."/>
            <person name="Chaudhuri R.R."/>
            <person name="La Ragione R."/>
            <person name="Hildebrand F."/>
            <person name="Pallen M.J."/>
        </authorList>
    </citation>
    <scope>NUCLEOTIDE SEQUENCE</scope>
    <source>
        <strain evidence="1">CHK183-1962</strain>
    </source>
</reference>
<evidence type="ECO:0000313" key="2">
    <source>
        <dbReference type="Proteomes" id="UP000886890"/>
    </source>
</evidence>
<organism evidence="1 2">
    <name type="scientific">Candidatus Fusicatenibacter merdavium</name>
    <dbReference type="NCBI Taxonomy" id="2838600"/>
    <lineage>
        <taxon>Bacteria</taxon>
        <taxon>Bacillati</taxon>
        <taxon>Bacillota</taxon>
        <taxon>Clostridia</taxon>
        <taxon>Lachnospirales</taxon>
        <taxon>Lachnospiraceae</taxon>
        <taxon>Fusicatenibacter</taxon>
    </lineage>
</organism>